<feature type="non-terminal residue" evidence="1">
    <location>
        <position position="1"/>
    </location>
</feature>
<dbReference type="Proteomes" id="UP000007800">
    <property type="component" value="Unassembled WGS sequence"/>
</dbReference>
<gene>
    <name evidence="1" type="ORF">Pmar_PMAR028545</name>
</gene>
<dbReference type="AlphaFoldDB" id="C5LQM4"/>
<dbReference type="GeneID" id="9057302"/>
<accession>C5LQM4</accession>
<dbReference type="RefSeq" id="XP_002768251.1">
    <property type="nucleotide sequence ID" value="XM_002768205.1"/>
</dbReference>
<evidence type="ECO:0000313" key="1">
    <source>
        <dbReference type="EMBL" id="EER00969.1"/>
    </source>
</evidence>
<sequence>SLSSGLALLAPEKVITTKVIPQSEHTFHPEALLILCVADVTSSLIQALQGAESNLNAIENDQRWATCQANQRDWNCQRVR</sequence>
<evidence type="ECO:0000313" key="2">
    <source>
        <dbReference type="Proteomes" id="UP000007800"/>
    </source>
</evidence>
<reference evidence="1 2" key="1">
    <citation type="submission" date="2008-07" db="EMBL/GenBank/DDBJ databases">
        <authorList>
            <person name="El-Sayed N."/>
            <person name="Caler E."/>
            <person name="Inman J."/>
            <person name="Amedeo P."/>
            <person name="Hass B."/>
            <person name="Wortman J."/>
        </authorList>
    </citation>
    <scope>NUCLEOTIDE SEQUENCE [LARGE SCALE GENOMIC DNA]</scope>
    <source>
        <strain evidence="2">ATCC 50983 / TXsc</strain>
    </source>
</reference>
<dbReference type="EMBL" id="GG684650">
    <property type="protein sequence ID" value="EER00969.1"/>
    <property type="molecule type" value="Genomic_DNA"/>
</dbReference>
<feature type="non-terminal residue" evidence="1">
    <location>
        <position position="80"/>
    </location>
</feature>
<protein>
    <submittedName>
        <fullName evidence="1">Uncharacterized protein</fullName>
    </submittedName>
</protein>
<proteinExistence type="predicted"/>
<name>C5LQM4_PERM5</name>
<keyword evidence="2" id="KW-1185">Reference proteome</keyword>
<organism evidence="2">
    <name type="scientific">Perkinsus marinus (strain ATCC 50983 / TXsc)</name>
    <dbReference type="NCBI Taxonomy" id="423536"/>
    <lineage>
        <taxon>Eukaryota</taxon>
        <taxon>Sar</taxon>
        <taxon>Alveolata</taxon>
        <taxon>Perkinsozoa</taxon>
        <taxon>Perkinsea</taxon>
        <taxon>Perkinsida</taxon>
        <taxon>Perkinsidae</taxon>
        <taxon>Perkinsus</taxon>
    </lineage>
</organism>
<dbReference type="InParanoid" id="C5LQM4"/>